<comment type="caution">
    <text evidence="2">The sequence shown here is derived from an EMBL/GenBank/DDBJ whole genome shotgun (WGS) entry which is preliminary data.</text>
</comment>
<dbReference type="EMBL" id="JAIXMP010000005">
    <property type="protein sequence ID" value="KAI9273086.1"/>
    <property type="molecule type" value="Genomic_DNA"/>
</dbReference>
<evidence type="ECO:0000256" key="1">
    <source>
        <dbReference type="SAM" id="MobiDB-lite"/>
    </source>
</evidence>
<dbReference type="AlphaFoldDB" id="A0AAD5KK45"/>
<evidence type="ECO:0008006" key="4">
    <source>
        <dbReference type="Google" id="ProtNLM"/>
    </source>
</evidence>
<evidence type="ECO:0000313" key="3">
    <source>
        <dbReference type="Proteomes" id="UP001209540"/>
    </source>
</evidence>
<organism evidence="2 3">
    <name type="scientific">Phascolomyces articulosus</name>
    <dbReference type="NCBI Taxonomy" id="60185"/>
    <lineage>
        <taxon>Eukaryota</taxon>
        <taxon>Fungi</taxon>
        <taxon>Fungi incertae sedis</taxon>
        <taxon>Mucoromycota</taxon>
        <taxon>Mucoromycotina</taxon>
        <taxon>Mucoromycetes</taxon>
        <taxon>Mucorales</taxon>
        <taxon>Lichtheimiaceae</taxon>
        <taxon>Phascolomyces</taxon>
    </lineage>
</organism>
<dbReference type="Proteomes" id="UP001209540">
    <property type="component" value="Unassembled WGS sequence"/>
</dbReference>
<name>A0AAD5KK45_9FUNG</name>
<reference evidence="2" key="2">
    <citation type="submission" date="2023-02" db="EMBL/GenBank/DDBJ databases">
        <authorList>
            <consortium name="DOE Joint Genome Institute"/>
            <person name="Mondo S.J."/>
            <person name="Chang Y."/>
            <person name="Wang Y."/>
            <person name="Ahrendt S."/>
            <person name="Andreopoulos W."/>
            <person name="Barry K."/>
            <person name="Beard J."/>
            <person name="Benny G.L."/>
            <person name="Blankenship S."/>
            <person name="Bonito G."/>
            <person name="Cuomo C."/>
            <person name="Desiro A."/>
            <person name="Gervers K.A."/>
            <person name="Hundley H."/>
            <person name="Kuo A."/>
            <person name="LaButti K."/>
            <person name="Lang B.F."/>
            <person name="Lipzen A."/>
            <person name="O'Donnell K."/>
            <person name="Pangilinan J."/>
            <person name="Reynolds N."/>
            <person name="Sandor L."/>
            <person name="Smith M.W."/>
            <person name="Tsang A."/>
            <person name="Grigoriev I.V."/>
            <person name="Stajich J.E."/>
            <person name="Spatafora J.W."/>
        </authorList>
    </citation>
    <scope>NUCLEOTIDE SEQUENCE</scope>
    <source>
        <strain evidence="2">RSA 2281</strain>
    </source>
</reference>
<accession>A0AAD5KK45</accession>
<evidence type="ECO:0000313" key="2">
    <source>
        <dbReference type="EMBL" id="KAI9273086.1"/>
    </source>
</evidence>
<keyword evidence="3" id="KW-1185">Reference proteome</keyword>
<protein>
    <recommendedName>
        <fullName evidence="4">OTU domain-containing protein</fullName>
    </recommendedName>
</protein>
<feature type="compositionally biased region" description="Basic and acidic residues" evidence="1">
    <location>
        <begin position="34"/>
        <end position="67"/>
    </location>
</feature>
<feature type="region of interest" description="Disordered" evidence="1">
    <location>
        <begin position="34"/>
        <end position="95"/>
    </location>
</feature>
<gene>
    <name evidence="2" type="ORF">BDA99DRAFT_556657</name>
</gene>
<reference evidence="2" key="1">
    <citation type="journal article" date="2022" name="IScience">
        <title>Evolution of zygomycete secretomes and the origins of terrestrial fungal ecologies.</title>
        <authorList>
            <person name="Chang Y."/>
            <person name="Wang Y."/>
            <person name="Mondo S."/>
            <person name="Ahrendt S."/>
            <person name="Andreopoulos W."/>
            <person name="Barry K."/>
            <person name="Beard J."/>
            <person name="Benny G.L."/>
            <person name="Blankenship S."/>
            <person name="Bonito G."/>
            <person name="Cuomo C."/>
            <person name="Desiro A."/>
            <person name="Gervers K.A."/>
            <person name="Hundley H."/>
            <person name="Kuo A."/>
            <person name="LaButti K."/>
            <person name="Lang B.F."/>
            <person name="Lipzen A."/>
            <person name="O'Donnell K."/>
            <person name="Pangilinan J."/>
            <person name="Reynolds N."/>
            <person name="Sandor L."/>
            <person name="Smith M.E."/>
            <person name="Tsang A."/>
            <person name="Grigoriev I.V."/>
            <person name="Stajich J.E."/>
            <person name="Spatafora J.W."/>
        </authorList>
    </citation>
    <scope>NUCLEOTIDE SEQUENCE</scope>
    <source>
        <strain evidence="2">RSA 2281</strain>
    </source>
</reference>
<proteinExistence type="predicted"/>
<sequence length="184" mass="21838">MLLCMYMQYLYFYSKSRETKKFVNDGRAPDTTKTLLDIDEKKDEKNEEKSTSDIRNERAARHAERIKENKKRNNTGDFKRESKRRKTDSSDADRSMHNERKFKSLRLSCISVDVLEQCHLDADDVLGWFNPKGDGYCDWRAVSVVLNNYDRRYDIVKLTKKYTLENEKVSSQLCLVMMNNMIMF</sequence>